<dbReference type="Proteomes" id="UP000287651">
    <property type="component" value="Unassembled WGS sequence"/>
</dbReference>
<name>A0A427AMH5_ENSVE</name>
<protein>
    <recommendedName>
        <fullName evidence="3">ESCRT-II complex subunit VPS36</fullName>
    </recommendedName>
</protein>
<dbReference type="InterPro" id="IPR036388">
    <property type="entry name" value="WH-like_DNA-bd_sf"/>
</dbReference>
<gene>
    <name evidence="1" type="ORF">B296_00028545</name>
</gene>
<evidence type="ECO:0000313" key="2">
    <source>
        <dbReference type="Proteomes" id="UP000287651"/>
    </source>
</evidence>
<accession>A0A427AMH5</accession>
<dbReference type="AlphaFoldDB" id="A0A427AMH5"/>
<evidence type="ECO:0008006" key="3">
    <source>
        <dbReference type="Google" id="ProtNLM"/>
    </source>
</evidence>
<dbReference type="EMBL" id="AMZH03001925">
    <property type="protein sequence ID" value="RRT77463.1"/>
    <property type="molecule type" value="Genomic_DNA"/>
</dbReference>
<organism evidence="1 2">
    <name type="scientific">Ensete ventricosum</name>
    <name type="common">Abyssinian banana</name>
    <name type="synonym">Musa ensete</name>
    <dbReference type="NCBI Taxonomy" id="4639"/>
    <lineage>
        <taxon>Eukaryota</taxon>
        <taxon>Viridiplantae</taxon>
        <taxon>Streptophyta</taxon>
        <taxon>Embryophyta</taxon>
        <taxon>Tracheophyta</taxon>
        <taxon>Spermatophyta</taxon>
        <taxon>Magnoliopsida</taxon>
        <taxon>Liliopsida</taxon>
        <taxon>Zingiberales</taxon>
        <taxon>Musaceae</taxon>
        <taxon>Ensete</taxon>
    </lineage>
</organism>
<proteinExistence type="predicted"/>
<reference evidence="1 2" key="1">
    <citation type="journal article" date="2014" name="Agronomy (Basel)">
        <title>A Draft Genome Sequence for Ensete ventricosum, the Drought-Tolerant Tree Against Hunger.</title>
        <authorList>
            <person name="Harrison J."/>
            <person name="Moore K.A."/>
            <person name="Paszkiewicz K."/>
            <person name="Jones T."/>
            <person name="Grant M."/>
            <person name="Ambacheew D."/>
            <person name="Muzemil S."/>
            <person name="Studholme D.J."/>
        </authorList>
    </citation>
    <scope>NUCLEOTIDE SEQUENCE [LARGE SCALE GENOMIC DNA]</scope>
</reference>
<dbReference type="Gene3D" id="1.10.10.10">
    <property type="entry name" value="Winged helix-like DNA-binding domain superfamily/Winged helix DNA-binding domain"/>
    <property type="match status" value="1"/>
</dbReference>
<comment type="caution">
    <text evidence="1">The sequence shown here is derived from an EMBL/GenBank/DDBJ whole genome shotgun (WGS) entry which is preliminary data.</text>
</comment>
<evidence type="ECO:0000313" key="1">
    <source>
        <dbReference type="EMBL" id="RRT77463.1"/>
    </source>
</evidence>
<sequence>MLPSIPHRLRRGECNEEKTVARSPHLARFSSAASSRGSPIIDVFDSRAIASLLEGSNVFARIASLAQKPDALRTGISPSDAALTLGIAPALAKEHLLTAESKGLIANL</sequence>